<protein>
    <submittedName>
        <fullName evidence="2">Uncharacterized protein</fullName>
    </submittedName>
</protein>
<feature type="compositionally biased region" description="Basic and acidic residues" evidence="1">
    <location>
        <begin position="73"/>
        <end position="108"/>
    </location>
</feature>
<reference evidence="2 3" key="1">
    <citation type="submission" date="2018-11" db="EMBL/GenBank/DDBJ databases">
        <authorList>
            <consortium name="Pathogen Informatics"/>
        </authorList>
    </citation>
    <scope>NUCLEOTIDE SEQUENCE [LARGE SCALE GENOMIC DNA]</scope>
    <source>
        <strain>Denwood</strain>
        <strain evidence="3">Zambia</strain>
    </source>
</reference>
<dbReference type="AlphaFoldDB" id="A0A183NXM1"/>
<sequence length="116" mass="14242">MSRQSYCMRRKLGELRKPSFGRYKCLLTVVYVEGEIRKKRWKWIGHIEESTQLYHRASFHLRFSRPNKRRMTKEHITSRNADRNHMNERKLNRIRKEGPGKSELKNADRLPMFHWE</sequence>
<accession>A0A183NXM1</accession>
<organism evidence="2 3">
    <name type="scientific">Schistosoma mattheei</name>
    <dbReference type="NCBI Taxonomy" id="31246"/>
    <lineage>
        <taxon>Eukaryota</taxon>
        <taxon>Metazoa</taxon>
        <taxon>Spiralia</taxon>
        <taxon>Lophotrochozoa</taxon>
        <taxon>Platyhelminthes</taxon>
        <taxon>Trematoda</taxon>
        <taxon>Digenea</taxon>
        <taxon>Strigeidida</taxon>
        <taxon>Schistosomatoidea</taxon>
        <taxon>Schistosomatidae</taxon>
        <taxon>Schistosoma</taxon>
    </lineage>
</organism>
<keyword evidence="3" id="KW-1185">Reference proteome</keyword>
<evidence type="ECO:0000313" key="2">
    <source>
        <dbReference type="EMBL" id="VDP36164.1"/>
    </source>
</evidence>
<name>A0A183NXM1_9TREM</name>
<dbReference type="Proteomes" id="UP000269396">
    <property type="component" value="Unassembled WGS sequence"/>
</dbReference>
<dbReference type="EMBL" id="UZAL01027853">
    <property type="protein sequence ID" value="VDP36164.1"/>
    <property type="molecule type" value="Genomic_DNA"/>
</dbReference>
<evidence type="ECO:0000313" key="3">
    <source>
        <dbReference type="Proteomes" id="UP000269396"/>
    </source>
</evidence>
<evidence type="ECO:0000256" key="1">
    <source>
        <dbReference type="SAM" id="MobiDB-lite"/>
    </source>
</evidence>
<proteinExistence type="predicted"/>
<feature type="region of interest" description="Disordered" evidence="1">
    <location>
        <begin position="66"/>
        <end position="116"/>
    </location>
</feature>
<gene>
    <name evidence="2" type="ORF">SMTD_LOCUS6857</name>
</gene>